<accession>A0A1Y2IEH9</accession>
<name>A0A1Y2IEH9_TRAC3</name>
<feature type="coiled-coil region" evidence="5">
    <location>
        <begin position="341"/>
        <end position="383"/>
    </location>
</feature>
<evidence type="ECO:0000256" key="7">
    <source>
        <dbReference type="SAM" id="Phobius"/>
    </source>
</evidence>
<evidence type="ECO:0000256" key="2">
    <source>
        <dbReference type="ARBA" id="ARBA00022692"/>
    </source>
</evidence>
<feature type="chain" id="PRO_5012214956" description="TM7S3/TM198-like domain-containing protein" evidence="8">
    <location>
        <begin position="37"/>
        <end position="905"/>
    </location>
</feature>
<dbReference type="InterPro" id="IPR025256">
    <property type="entry name" value="TM7S3/TM198-like_dom"/>
</dbReference>
<feature type="transmembrane region" description="Helical" evidence="7">
    <location>
        <begin position="237"/>
        <end position="255"/>
    </location>
</feature>
<protein>
    <recommendedName>
        <fullName evidence="9">TM7S3/TM198-like domain-containing protein</fullName>
    </recommendedName>
</protein>
<dbReference type="EMBL" id="KZ084127">
    <property type="protein sequence ID" value="OSC99494.1"/>
    <property type="molecule type" value="Genomic_DNA"/>
</dbReference>
<evidence type="ECO:0000256" key="5">
    <source>
        <dbReference type="SAM" id="Coils"/>
    </source>
</evidence>
<keyword evidence="3 7" id="KW-1133">Transmembrane helix</keyword>
<comment type="subcellular location">
    <subcellularLocation>
        <location evidence="1">Membrane</location>
        <topology evidence="1">Multi-pass membrane protein</topology>
    </subcellularLocation>
</comment>
<organism evidence="10 11">
    <name type="scientific">Trametes coccinea (strain BRFM310)</name>
    <name type="common">Pycnoporus coccineus</name>
    <dbReference type="NCBI Taxonomy" id="1353009"/>
    <lineage>
        <taxon>Eukaryota</taxon>
        <taxon>Fungi</taxon>
        <taxon>Dikarya</taxon>
        <taxon>Basidiomycota</taxon>
        <taxon>Agaricomycotina</taxon>
        <taxon>Agaricomycetes</taxon>
        <taxon>Polyporales</taxon>
        <taxon>Polyporaceae</taxon>
        <taxon>Trametes</taxon>
    </lineage>
</organism>
<dbReference type="PANTHER" id="PTHR39469:SF1">
    <property type="entry name" value="DUF4203 DOMAIN-CONTAINING PROTEIN"/>
    <property type="match status" value="1"/>
</dbReference>
<dbReference type="GO" id="GO:0016020">
    <property type="term" value="C:membrane"/>
    <property type="evidence" value="ECO:0007669"/>
    <property type="project" value="UniProtKB-SubCell"/>
</dbReference>
<dbReference type="PANTHER" id="PTHR39469">
    <property type="entry name" value="CHROMOSOME 1, WHOLE GENOME SHOTGUN SEQUENCE"/>
    <property type="match status" value="1"/>
</dbReference>
<evidence type="ECO:0000259" key="9">
    <source>
        <dbReference type="Pfam" id="PF13886"/>
    </source>
</evidence>
<feature type="domain" description="TM7S3/TM198-like" evidence="9">
    <location>
        <begin position="129"/>
        <end position="338"/>
    </location>
</feature>
<feature type="transmembrane region" description="Helical" evidence="7">
    <location>
        <begin position="124"/>
        <end position="144"/>
    </location>
</feature>
<evidence type="ECO:0000256" key="3">
    <source>
        <dbReference type="ARBA" id="ARBA00022989"/>
    </source>
</evidence>
<dbReference type="STRING" id="1353009.A0A1Y2IEH9"/>
<feature type="compositionally biased region" description="Basic and acidic residues" evidence="6">
    <location>
        <begin position="726"/>
        <end position="741"/>
    </location>
</feature>
<dbReference type="Proteomes" id="UP000193067">
    <property type="component" value="Unassembled WGS sequence"/>
</dbReference>
<feature type="transmembrane region" description="Helical" evidence="7">
    <location>
        <begin position="182"/>
        <end position="206"/>
    </location>
</feature>
<feature type="transmembrane region" description="Helical" evidence="7">
    <location>
        <begin position="262"/>
        <end position="281"/>
    </location>
</feature>
<feature type="compositionally biased region" description="Low complexity" evidence="6">
    <location>
        <begin position="524"/>
        <end position="537"/>
    </location>
</feature>
<evidence type="ECO:0000256" key="8">
    <source>
        <dbReference type="SAM" id="SignalP"/>
    </source>
</evidence>
<feature type="compositionally biased region" description="Low complexity" evidence="6">
    <location>
        <begin position="673"/>
        <end position="683"/>
    </location>
</feature>
<evidence type="ECO:0000256" key="1">
    <source>
        <dbReference type="ARBA" id="ARBA00004141"/>
    </source>
</evidence>
<evidence type="ECO:0000256" key="6">
    <source>
        <dbReference type="SAM" id="MobiDB-lite"/>
    </source>
</evidence>
<keyword evidence="4 7" id="KW-0472">Membrane</keyword>
<feature type="compositionally biased region" description="Basic and acidic residues" evidence="6">
    <location>
        <begin position="749"/>
        <end position="794"/>
    </location>
</feature>
<dbReference type="Pfam" id="PF13886">
    <property type="entry name" value="TM7S3_TM198"/>
    <property type="match status" value="1"/>
</dbReference>
<reference evidence="10 11" key="1">
    <citation type="journal article" date="2015" name="Biotechnol. Biofuels">
        <title>Enhanced degradation of softwood versus hardwood by the white-rot fungus Pycnoporus coccineus.</title>
        <authorList>
            <person name="Couturier M."/>
            <person name="Navarro D."/>
            <person name="Chevret D."/>
            <person name="Henrissat B."/>
            <person name="Piumi F."/>
            <person name="Ruiz-Duenas F.J."/>
            <person name="Martinez A.T."/>
            <person name="Grigoriev I.V."/>
            <person name="Riley R."/>
            <person name="Lipzen A."/>
            <person name="Berrin J.G."/>
            <person name="Master E.R."/>
            <person name="Rosso M.N."/>
        </authorList>
    </citation>
    <scope>NUCLEOTIDE SEQUENCE [LARGE SCALE GENOMIC DNA]</scope>
    <source>
        <strain evidence="10 11">BRFM310</strain>
    </source>
</reference>
<dbReference type="OrthoDB" id="102260at2759"/>
<feature type="region of interest" description="Disordered" evidence="6">
    <location>
        <begin position="644"/>
        <end position="905"/>
    </location>
</feature>
<evidence type="ECO:0000313" key="11">
    <source>
        <dbReference type="Proteomes" id="UP000193067"/>
    </source>
</evidence>
<keyword evidence="8" id="KW-0732">Signal</keyword>
<feature type="transmembrane region" description="Helical" evidence="7">
    <location>
        <begin position="213"/>
        <end position="231"/>
    </location>
</feature>
<evidence type="ECO:0000256" key="4">
    <source>
        <dbReference type="ARBA" id="ARBA00023136"/>
    </source>
</evidence>
<feature type="transmembrane region" description="Helical" evidence="7">
    <location>
        <begin position="151"/>
        <end position="176"/>
    </location>
</feature>
<proteinExistence type="predicted"/>
<keyword evidence="11" id="KW-1185">Reference proteome</keyword>
<dbReference type="AlphaFoldDB" id="A0A1Y2IEH9"/>
<feature type="compositionally biased region" description="Basic and acidic residues" evidence="6">
    <location>
        <begin position="833"/>
        <end position="843"/>
    </location>
</feature>
<feature type="region of interest" description="Disordered" evidence="6">
    <location>
        <begin position="516"/>
        <end position="595"/>
    </location>
</feature>
<feature type="signal peptide" evidence="8">
    <location>
        <begin position="1"/>
        <end position="36"/>
    </location>
</feature>
<gene>
    <name evidence="10" type="ORF">PYCCODRAFT_1427159</name>
</gene>
<evidence type="ECO:0000313" key="10">
    <source>
        <dbReference type="EMBL" id="OSC99494.1"/>
    </source>
</evidence>
<sequence length="905" mass="98475">MPVLRLPHPRRPWPALSLLWPSLLILLSLLAPLALAQSRNSTSATQSPTPTNSASLSLTTSFTTVTTTIHSGNQNIPISTVIPVVFNVTVTPSASASSTSSAQPSATTSAAPDYSKLDTHLDPGFGVLGALLILTGLPSAFLGHKNRWSSFFLIGFYTLSLVCFVLILRFGVIYAINPPNKTLRGLFVLSCFVAGVAGGGVSIFFWKASKYFIGAWGGFALALWIQCFRNGGLIEPIGFRWLMFIAISVVGFVLCTIPKVHYYILLTSTAFVGATAFMLGVDCFTTAGLKEFYVWNLGFDMLFTKYKDHGIKFPVTQIMQIELGMMGAVSIMGMAVQFQILKILQRKLKEIEAEREKQNREAEERAAERFREIEEEKAAWERDHPSLLKHGRADSNLSGMPLLFGKDGLGSPETDTQVGTPRPRYQSGLSEFMAAPTPSEELQRAASKQLQTPGALPALDLGDDIEANVPKTFIADDAKDDKPSKPLTAAELEALKRREELLSEIQTIRKSIELLRADTPVPISSSSSDSRHPSGTSRQLSQELSGLSAGGPSHLRPPRARDPRARVQSMELTNLSRASDVGASIGRPTSAPLRDDDWDLYLHERKLLQPPAGITPPIPTTPLVAPPAPKIPVSPAVVEALKERQRRESALSQGRIPTPEIAALKDSSSEDVPLAASLRSPPAAHHKKSSSQGHAAVPVTILPPKRPIAQPTPKAAAETSASPRVKTFEELVERHREKIHELQAPLTQAEKEAAETEAARQRWERAKAMESKAMAKKEQLAAKDKERDGKRKSSDAGAGSRPGEKRHTRSLSADVLASVPGAGSSSRRMSTMKVEDWQRHQADVEAQAPARATSPRHQHQHQASASMSLGRDARRASGVPFPESTQRDNRTSRRMSGLPLRDPVS</sequence>
<keyword evidence="2 7" id="KW-0812">Transmembrane</keyword>
<keyword evidence="5" id="KW-0175">Coiled coil</keyword>